<dbReference type="InterPro" id="IPR032687">
    <property type="entry name" value="AraC-type_N"/>
</dbReference>
<evidence type="ECO:0000256" key="3">
    <source>
        <dbReference type="ARBA" id="ARBA00023163"/>
    </source>
</evidence>
<proteinExistence type="predicted"/>
<dbReference type="PANTHER" id="PTHR47894">
    <property type="entry name" value="HTH-TYPE TRANSCRIPTIONAL REGULATOR GADX"/>
    <property type="match status" value="1"/>
</dbReference>
<dbReference type="GO" id="GO:0000976">
    <property type="term" value="F:transcription cis-regulatory region binding"/>
    <property type="evidence" value="ECO:0007669"/>
    <property type="project" value="TreeGrafter"/>
</dbReference>
<dbReference type="PRINTS" id="PR00032">
    <property type="entry name" value="HTHARAC"/>
</dbReference>
<dbReference type="InterPro" id="IPR009057">
    <property type="entry name" value="Homeodomain-like_sf"/>
</dbReference>
<dbReference type="EMBL" id="MTZU01000004">
    <property type="protein sequence ID" value="PCE34195.1"/>
    <property type="molecule type" value="Genomic_DNA"/>
</dbReference>
<evidence type="ECO:0000313" key="5">
    <source>
        <dbReference type="EMBL" id="PCE34195.1"/>
    </source>
</evidence>
<accession>A0A2A4FM47</accession>
<dbReference type="PANTHER" id="PTHR47894:SF1">
    <property type="entry name" value="HTH-TYPE TRANSCRIPTIONAL REGULATOR VQSM"/>
    <property type="match status" value="1"/>
</dbReference>
<dbReference type="PROSITE" id="PS01124">
    <property type="entry name" value="HTH_ARAC_FAMILY_2"/>
    <property type="match status" value="1"/>
</dbReference>
<sequence>MPSPVVAPDQPSVIAGYALAIARALEHNGVDARRVLRAVGLTEAVSNDPLQRLASSQVTTLYRACVEVTHDPYFGLTVGRFIHVSNIHAVGYALMASRTLLDFCLRLERYFAIVSQSAAVRVERNAQEVALRFGHQTNLCGETEDAFTTFLLRFMRLLYRQDFSPLHVELHHACPSEGPKPYTQAFGVAPTFGHDESALIFTAAAMEDPLSGACAELAQYNDEIATEYLAKLDHADVTARVRAKIIKMLPAGDCTRRKLAQDLCMSQATLQLKLAQRGTSFQDLLGETRRELALGYLAQRSLSVTEITFLLGFTDTSNFARAFKRWTGTSPTLYRAKLLRRDAAD</sequence>
<dbReference type="InterPro" id="IPR020449">
    <property type="entry name" value="Tscrpt_reg_AraC-type_HTH"/>
</dbReference>
<dbReference type="GO" id="GO:0005829">
    <property type="term" value="C:cytosol"/>
    <property type="evidence" value="ECO:0007669"/>
    <property type="project" value="TreeGrafter"/>
</dbReference>
<dbReference type="RefSeq" id="WP_205128728.1">
    <property type="nucleotide sequence ID" value="NZ_MTZU01000004.1"/>
</dbReference>
<dbReference type="Pfam" id="PF12833">
    <property type="entry name" value="HTH_18"/>
    <property type="match status" value="1"/>
</dbReference>
<keyword evidence="2" id="KW-0238">DNA-binding</keyword>
<dbReference type="AlphaFoldDB" id="A0A2A4FM47"/>
<keyword evidence="3" id="KW-0804">Transcription</keyword>
<evidence type="ECO:0000256" key="2">
    <source>
        <dbReference type="ARBA" id="ARBA00023125"/>
    </source>
</evidence>
<dbReference type="Proteomes" id="UP000217994">
    <property type="component" value="Unassembled WGS sequence"/>
</dbReference>
<dbReference type="InterPro" id="IPR018060">
    <property type="entry name" value="HTH_AraC"/>
</dbReference>
<feature type="domain" description="HTH araC/xylS-type" evidence="4">
    <location>
        <begin position="239"/>
        <end position="337"/>
    </location>
</feature>
<protein>
    <submittedName>
        <fullName evidence="5">AraC family transcriptional regulator</fullName>
    </submittedName>
</protein>
<reference evidence="5 6" key="1">
    <citation type="submission" date="2017-01" db="EMBL/GenBank/DDBJ databases">
        <title>Whole-Genome Shotgun Sequencing of Two beta-Proteobacterial Species in Search of the Bulgecin Biosynthetic Cluster.</title>
        <authorList>
            <person name="Horsman M.E."/>
            <person name="Marous D.R."/>
            <person name="Li R."/>
            <person name="Oliver R.A."/>
            <person name="Byun B."/>
            <person name="Emrich S.J."/>
            <person name="Boggess B."/>
            <person name="Townsend C.A."/>
            <person name="Mobashery S."/>
        </authorList>
    </citation>
    <scope>NUCLEOTIDE SEQUENCE [LARGE SCALE GENOMIC DNA]</scope>
    <source>
        <strain evidence="5 6">ATCC 31433</strain>
    </source>
</reference>
<dbReference type="Pfam" id="PF12625">
    <property type="entry name" value="Arabinose_bd"/>
    <property type="match status" value="1"/>
</dbReference>
<keyword evidence="1" id="KW-0805">Transcription regulation</keyword>
<evidence type="ECO:0000313" key="6">
    <source>
        <dbReference type="Proteomes" id="UP000217994"/>
    </source>
</evidence>
<comment type="caution">
    <text evidence="5">The sequence shown here is derived from an EMBL/GenBank/DDBJ whole genome shotgun (WGS) entry which is preliminary data.</text>
</comment>
<organism evidence="5 6">
    <name type="scientific">Burkholderia ubonensis subsp. mesacidophila</name>
    <dbReference type="NCBI Taxonomy" id="265293"/>
    <lineage>
        <taxon>Bacteria</taxon>
        <taxon>Pseudomonadati</taxon>
        <taxon>Pseudomonadota</taxon>
        <taxon>Betaproteobacteria</taxon>
        <taxon>Burkholderiales</taxon>
        <taxon>Burkholderiaceae</taxon>
        <taxon>Burkholderia</taxon>
        <taxon>Burkholderia cepacia complex</taxon>
    </lineage>
</organism>
<dbReference type="SUPFAM" id="SSF46689">
    <property type="entry name" value="Homeodomain-like"/>
    <property type="match status" value="1"/>
</dbReference>
<dbReference type="SMART" id="SM00342">
    <property type="entry name" value="HTH_ARAC"/>
    <property type="match status" value="1"/>
</dbReference>
<evidence type="ECO:0000256" key="1">
    <source>
        <dbReference type="ARBA" id="ARBA00023015"/>
    </source>
</evidence>
<dbReference type="Gene3D" id="1.10.10.60">
    <property type="entry name" value="Homeodomain-like"/>
    <property type="match status" value="1"/>
</dbReference>
<evidence type="ECO:0000259" key="4">
    <source>
        <dbReference type="PROSITE" id="PS01124"/>
    </source>
</evidence>
<name>A0A2A4FM47_9BURK</name>
<gene>
    <name evidence="5" type="ORF">BZL54_01125</name>
</gene>
<dbReference type="GO" id="GO:0003700">
    <property type="term" value="F:DNA-binding transcription factor activity"/>
    <property type="evidence" value="ECO:0007669"/>
    <property type="project" value="InterPro"/>
</dbReference>